<dbReference type="AlphaFoldDB" id="W4K1P3"/>
<evidence type="ECO:0000313" key="5">
    <source>
        <dbReference type="EMBL" id="ETW79011.1"/>
    </source>
</evidence>
<dbReference type="Proteomes" id="UP000030671">
    <property type="component" value="Unassembled WGS sequence"/>
</dbReference>
<dbReference type="Pfam" id="PF00569">
    <property type="entry name" value="ZZ"/>
    <property type="match status" value="1"/>
</dbReference>
<dbReference type="InterPro" id="IPR000433">
    <property type="entry name" value="Znf_ZZ"/>
</dbReference>
<dbReference type="RefSeq" id="XP_009549288.1">
    <property type="nucleotide sequence ID" value="XM_009550993.1"/>
</dbReference>
<organism evidence="5 6">
    <name type="scientific">Heterobasidion irregulare (strain TC 32-1)</name>
    <dbReference type="NCBI Taxonomy" id="747525"/>
    <lineage>
        <taxon>Eukaryota</taxon>
        <taxon>Fungi</taxon>
        <taxon>Dikarya</taxon>
        <taxon>Basidiomycota</taxon>
        <taxon>Agaricomycotina</taxon>
        <taxon>Agaricomycetes</taxon>
        <taxon>Russulales</taxon>
        <taxon>Bondarzewiaceae</taxon>
        <taxon>Heterobasidion</taxon>
        <taxon>Heterobasidion annosum species complex</taxon>
    </lineage>
</organism>
<dbReference type="KEGG" id="hir:HETIRDRAFT_147377"/>
<dbReference type="SMART" id="SM00291">
    <property type="entry name" value="ZnF_ZZ"/>
    <property type="match status" value="3"/>
</dbReference>
<dbReference type="InParanoid" id="W4K1P3"/>
<evidence type="ECO:0000256" key="3">
    <source>
        <dbReference type="ARBA" id="ARBA00022833"/>
    </source>
</evidence>
<proteinExistence type="predicted"/>
<feature type="domain" description="ZZ-type" evidence="4">
    <location>
        <begin position="361"/>
        <end position="404"/>
    </location>
</feature>
<accession>W4K1P3</accession>
<dbReference type="PANTHER" id="PTHR15090">
    <property type="entry name" value="SEQUESTOSOME 1-RELATED"/>
    <property type="match status" value="1"/>
</dbReference>
<dbReference type="InterPro" id="IPR052260">
    <property type="entry name" value="Autophagy_Rcpt_SigReg"/>
</dbReference>
<dbReference type="EMBL" id="KI925461">
    <property type="protein sequence ID" value="ETW79011.1"/>
    <property type="molecule type" value="Genomic_DNA"/>
</dbReference>
<evidence type="ECO:0000256" key="1">
    <source>
        <dbReference type="ARBA" id="ARBA00022723"/>
    </source>
</evidence>
<dbReference type="HOGENOM" id="CLU_650616_0_0_1"/>
<feature type="domain" description="ZZ-type" evidence="4">
    <location>
        <begin position="202"/>
        <end position="244"/>
    </location>
</feature>
<dbReference type="GeneID" id="20667200"/>
<feature type="domain" description="ZZ-type" evidence="4">
    <location>
        <begin position="274"/>
        <end position="320"/>
    </location>
</feature>
<reference evidence="5 6" key="1">
    <citation type="journal article" date="2012" name="New Phytol.">
        <title>Insight into trade-off between wood decay and parasitism from the genome of a fungal forest pathogen.</title>
        <authorList>
            <person name="Olson A."/>
            <person name="Aerts A."/>
            <person name="Asiegbu F."/>
            <person name="Belbahri L."/>
            <person name="Bouzid O."/>
            <person name="Broberg A."/>
            <person name="Canback B."/>
            <person name="Coutinho P.M."/>
            <person name="Cullen D."/>
            <person name="Dalman K."/>
            <person name="Deflorio G."/>
            <person name="van Diepen L.T."/>
            <person name="Dunand C."/>
            <person name="Duplessis S."/>
            <person name="Durling M."/>
            <person name="Gonthier P."/>
            <person name="Grimwood J."/>
            <person name="Fossdal C.G."/>
            <person name="Hansson D."/>
            <person name="Henrissat B."/>
            <person name="Hietala A."/>
            <person name="Himmelstrand K."/>
            <person name="Hoffmeister D."/>
            <person name="Hogberg N."/>
            <person name="James T.Y."/>
            <person name="Karlsson M."/>
            <person name="Kohler A."/>
            <person name="Kues U."/>
            <person name="Lee Y.H."/>
            <person name="Lin Y.C."/>
            <person name="Lind M."/>
            <person name="Lindquist E."/>
            <person name="Lombard V."/>
            <person name="Lucas S."/>
            <person name="Lunden K."/>
            <person name="Morin E."/>
            <person name="Murat C."/>
            <person name="Park J."/>
            <person name="Raffaello T."/>
            <person name="Rouze P."/>
            <person name="Salamov A."/>
            <person name="Schmutz J."/>
            <person name="Solheim H."/>
            <person name="Stahlberg J."/>
            <person name="Velez H."/>
            <person name="de Vries R.P."/>
            <person name="Wiebenga A."/>
            <person name="Woodward S."/>
            <person name="Yakovlev I."/>
            <person name="Garbelotto M."/>
            <person name="Martin F."/>
            <person name="Grigoriev I.V."/>
            <person name="Stenlid J."/>
        </authorList>
    </citation>
    <scope>NUCLEOTIDE SEQUENCE [LARGE SCALE GENOMIC DNA]</scope>
    <source>
        <strain evidence="5 6">TC 32-1</strain>
    </source>
</reference>
<dbReference type="GO" id="GO:0008270">
    <property type="term" value="F:zinc ion binding"/>
    <property type="evidence" value="ECO:0007669"/>
    <property type="project" value="UniProtKB-KW"/>
</dbReference>
<name>W4K1P3_HETIT</name>
<dbReference type="STRING" id="747525.W4K1P3"/>
<dbReference type="OrthoDB" id="661148at2759"/>
<keyword evidence="6" id="KW-1185">Reference proteome</keyword>
<sequence length="422" mass="46570">MFYPTSSNNRRNSYPTSIDSFKSQLPSIALPSDITRNSLSDHLEPTHSPPTVSRPMADSIQIDKAEQVTDCSKCGRSLDLERYVCGTCGEKQPLQSETPIEGSVSRSSILGHSTTMSRSGAITTQSMGYELCSGCLKSFGIDHSIAIIRGEDPSRAGVLSVQDPSTWIRSAPRQEGQLRHAFVLKRWVSKGSSSEWEEVDSLPETSKCSGCQDEISRDRYKCASCPVYVLCMACYKNVHDIHPIHVFLAISSQTTRSRRGTIGTQSSGSSHTIRATSGTCDGCHQIIGDVHYDCASCPTGSIYRLCSSCENDSARIHDPMHIFVKILSTTSGRRRSLHLPQALYKYSTRRSSSISHLQSVRHDYVLCDRHGRSIVGKWFHCVDCRRDLCAECEDLAEHDSSHVSIVFKSAVDTKVFGSTGLE</sequence>
<evidence type="ECO:0000259" key="4">
    <source>
        <dbReference type="SMART" id="SM00291"/>
    </source>
</evidence>
<dbReference type="Gene3D" id="3.30.60.90">
    <property type="match status" value="3"/>
</dbReference>
<protein>
    <recommendedName>
        <fullName evidence="4">ZZ-type domain-containing protein</fullName>
    </recommendedName>
</protein>
<dbReference type="eggNOG" id="KOG4582">
    <property type="taxonomic scope" value="Eukaryota"/>
</dbReference>
<dbReference type="InterPro" id="IPR043145">
    <property type="entry name" value="Znf_ZZ_sf"/>
</dbReference>
<evidence type="ECO:0000256" key="2">
    <source>
        <dbReference type="ARBA" id="ARBA00022771"/>
    </source>
</evidence>
<keyword evidence="3" id="KW-0862">Zinc</keyword>
<dbReference type="SUPFAM" id="SSF57850">
    <property type="entry name" value="RING/U-box"/>
    <property type="match status" value="3"/>
</dbReference>
<evidence type="ECO:0000313" key="6">
    <source>
        <dbReference type="Proteomes" id="UP000030671"/>
    </source>
</evidence>
<keyword evidence="1" id="KW-0479">Metal-binding</keyword>
<gene>
    <name evidence="5" type="ORF">HETIRDRAFT_147377</name>
</gene>
<keyword evidence="2" id="KW-0863">Zinc-finger</keyword>